<dbReference type="Proteomes" id="UP000316242">
    <property type="component" value="Unassembled WGS sequence"/>
</dbReference>
<evidence type="ECO:0008006" key="3">
    <source>
        <dbReference type="Google" id="ProtNLM"/>
    </source>
</evidence>
<keyword evidence="2" id="KW-1185">Reference proteome</keyword>
<name>A0ABQ0RMA7_GLUNI</name>
<dbReference type="InterPro" id="IPR007553">
    <property type="entry name" value="2-thiour_desulf"/>
</dbReference>
<dbReference type="RefSeq" id="WP_141357916.1">
    <property type="nucleotide sequence ID" value="NZ_BAAAWM010000001.1"/>
</dbReference>
<dbReference type="PANTHER" id="PTHR30087">
    <property type="entry name" value="INNER MEMBRANE PROTEIN"/>
    <property type="match status" value="1"/>
</dbReference>
<evidence type="ECO:0000313" key="2">
    <source>
        <dbReference type="Proteomes" id="UP000316242"/>
    </source>
</evidence>
<protein>
    <recommendedName>
        <fullName evidence="3">DUF523 domain-containing protein</fullName>
    </recommendedName>
</protein>
<accession>A0ABQ0RMA7</accession>
<proteinExistence type="predicted"/>
<dbReference type="PANTHER" id="PTHR30087:SF1">
    <property type="entry name" value="HYPOTHETICAL CYTOSOLIC PROTEIN"/>
    <property type="match status" value="1"/>
</dbReference>
<evidence type="ECO:0000313" key="1">
    <source>
        <dbReference type="EMBL" id="GEC12933.1"/>
    </source>
</evidence>
<sequence length="151" mass="15353">MIQRPVLVSSCLAGIPCRYNGKAKANPAIVEAVARGDAVAACAEELGELSTPRPPAEISGGDGNDVLEGRAAVLDVNGEDVSRQFVAGAQKVADLVQREGITEAILQDRSPSCGCGSIYDGSHSGKLVAGDGVLAALLKRRGIKVSGSPAT</sequence>
<comment type="caution">
    <text evidence="1">The sequence shown here is derived from an EMBL/GenBank/DDBJ whole genome shotgun (WGS) entry which is preliminary data.</text>
</comment>
<reference evidence="1 2" key="1">
    <citation type="submission" date="2019-06" db="EMBL/GenBank/DDBJ databases">
        <title>Whole genome shotgun sequence of Glutamicibacter nicotianae NBRC 14234.</title>
        <authorList>
            <person name="Hosoyama A."/>
            <person name="Uohara A."/>
            <person name="Ohji S."/>
            <person name="Ichikawa N."/>
        </authorList>
    </citation>
    <scope>NUCLEOTIDE SEQUENCE [LARGE SCALE GENOMIC DNA]</scope>
    <source>
        <strain evidence="1 2">NBRC 14234</strain>
    </source>
</reference>
<gene>
    <name evidence="1" type="ORF">ANI01nite_21360</name>
</gene>
<dbReference type="Pfam" id="PF04463">
    <property type="entry name" value="2-thiour_desulf"/>
    <property type="match status" value="1"/>
</dbReference>
<organism evidence="1 2">
    <name type="scientific">Glutamicibacter nicotianae</name>
    <name type="common">Arthrobacter nicotianae</name>
    <dbReference type="NCBI Taxonomy" id="37929"/>
    <lineage>
        <taxon>Bacteria</taxon>
        <taxon>Bacillati</taxon>
        <taxon>Actinomycetota</taxon>
        <taxon>Actinomycetes</taxon>
        <taxon>Micrococcales</taxon>
        <taxon>Micrococcaceae</taxon>
        <taxon>Glutamicibacter</taxon>
    </lineage>
</organism>
<dbReference type="EMBL" id="BJNE01000008">
    <property type="protein sequence ID" value="GEC12933.1"/>
    <property type="molecule type" value="Genomic_DNA"/>
</dbReference>